<dbReference type="Pfam" id="PF03756">
    <property type="entry name" value="AfsA"/>
    <property type="match status" value="2"/>
</dbReference>
<name>A0ABX8FQU1_9ACTN</name>
<proteinExistence type="predicted"/>
<dbReference type="InterPro" id="IPR005509">
    <property type="entry name" value="AfsA_hotdog_dom"/>
</dbReference>
<gene>
    <name evidence="3" type="ORF">KJK29_13160</name>
</gene>
<organism evidence="3 4">
    <name type="scientific">Streptomyces koelreuteriae</name>
    <dbReference type="NCBI Taxonomy" id="2838015"/>
    <lineage>
        <taxon>Bacteria</taxon>
        <taxon>Bacillati</taxon>
        <taxon>Actinomycetota</taxon>
        <taxon>Actinomycetes</taxon>
        <taxon>Kitasatosporales</taxon>
        <taxon>Streptomycetaceae</taxon>
        <taxon>Streptomyces</taxon>
    </lineage>
</organism>
<feature type="domain" description="A-factor biosynthesis hotdog" evidence="2">
    <location>
        <begin position="200"/>
        <end position="312"/>
    </location>
</feature>
<protein>
    <recommendedName>
        <fullName evidence="2">A-factor biosynthesis hotdog domain-containing protein</fullName>
    </recommendedName>
</protein>
<keyword evidence="4" id="KW-1185">Reference proteome</keyword>
<reference evidence="4" key="1">
    <citation type="submission" date="2021-05" db="EMBL/GenBank/DDBJ databases">
        <title>Direct Submission.</title>
        <authorList>
            <person name="Li K."/>
            <person name="Gao J."/>
        </authorList>
    </citation>
    <scope>NUCLEOTIDE SEQUENCE [LARGE SCALE GENOMIC DNA]</scope>
    <source>
        <strain evidence="4">MG62</strain>
    </source>
</reference>
<dbReference type="Proteomes" id="UP000679629">
    <property type="component" value="Chromosome"/>
</dbReference>
<sequence>MSHTDPTPKALTLPRPPDAGPEADLRFVRTAPRHLVDRSAVAEVLITDWRRLGPDTFRLGAQWPRGHHFYAPIAGAWYDPLLTAESLRQASVLVGQTYYGVPADHHFTIAELEFEVVPGVILLGTRPAEMRLEAAATDVRGATDRHGPPTALTLEADLLRGDDFAGAGRLTLHASAPRDPAAGEGGGYPSLPDPVPPAIVGRLDERDVVLGVPRSAAARRGLNWDLRIDPGHPVLFDHPTHEIPGMVLLEAARQAVQAACAPYRVLPVELRSAFHFPLALGLPCRVSATRLPAQDASEDAAIRVTAWQSGRLAFDSLVVASLCD</sequence>
<evidence type="ECO:0000256" key="1">
    <source>
        <dbReference type="SAM" id="MobiDB-lite"/>
    </source>
</evidence>
<dbReference type="EMBL" id="CP075896">
    <property type="protein sequence ID" value="QWB23478.1"/>
    <property type="molecule type" value="Genomic_DNA"/>
</dbReference>
<dbReference type="RefSeq" id="WP_215119162.1">
    <property type="nucleotide sequence ID" value="NZ_CP075896.1"/>
</dbReference>
<feature type="region of interest" description="Disordered" evidence="1">
    <location>
        <begin position="1"/>
        <end position="22"/>
    </location>
</feature>
<accession>A0ABX8FQU1</accession>
<dbReference type="NCBIfam" id="NF041195">
    <property type="entry name" value="ScbA_BarX_GamBu"/>
    <property type="match status" value="1"/>
</dbReference>
<feature type="domain" description="A-factor biosynthesis hotdog" evidence="2">
    <location>
        <begin position="35"/>
        <end position="171"/>
    </location>
</feature>
<evidence type="ECO:0000313" key="4">
    <source>
        <dbReference type="Proteomes" id="UP000679629"/>
    </source>
</evidence>
<evidence type="ECO:0000313" key="3">
    <source>
        <dbReference type="EMBL" id="QWB23478.1"/>
    </source>
</evidence>
<evidence type="ECO:0000259" key="2">
    <source>
        <dbReference type="Pfam" id="PF03756"/>
    </source>
</evidence>
<dbReference type="InterPro" id="IPR047757">
    <property type="entry name" value="AfsA-like"/>
</dbReference>